<feature type="transmembrane region" description="Helical" evidence="7">
    <location>
        <begin position="36"/>
        <end position="56"/>
    </location>
</feature>
<evidence type="ECO:0000313" key="8">
    <source>
        <dbReference type="EMBL" id="ATA18441.1"/>
    </source>
</evidence>
<sequence>MEETIIASLLPIVVTLFLGFFAGWHHDFDSKQGAVLNRMVMLYALPLTLFAGMMGVERATLLQQGTMALLLVIGMVGGYAAVFIVSRYLFRVASKVAALQALAIAGPAVPFVGVPVLGFLYGGLSTVPIALCSIIMNLVQVPITLLILSHGAADSAGGNKTFLANIKATLKEPVVWSPILAFILLLFNVHIPGQIRSSLQLLGSATGGVALFASGIILYSYHVSLNLTVVLSVLAKNILLPGLILLCGLAMGVTGNTLNISVVTLAIPTASICVILAVQYHTAEQEMASTLFFSTICSIITMGGLLIYLH</sequence>
<evidence type="ECO:0000256" key="5">
    <source>
        <dbReference type="ARBA" id="ARBA00022989"/>
    </source>
</evidence>
<feature type="transmembrane region" description="Helical" evidence="7">
    <location>
        <begin position="102"/>
        <end position="121"/>
    </location>
</feature>
<feature type="transmembrane region" description="Helical" evidence="7">
    <location>
        <begin position="201"/>
        <end position="221"/>
    </location>
</feature>
<evidence type="ECO:0000256" key="4">
    <source>
        <dbReference type="ARBA" id="ARBA00022692"/>
    </source>
</evidence>
<accession>A0A250AX46</accession>
<evidence type="ECO:0000256" key="6">
    <source>
        <dbReference type="ARBA" id="ARBA00023136"/>
    </source>
</evidence>
<protein>
    <submittedName>
        <fullName evidence="8">Permease</fullName>
    </submittedName>
</protein>
<keyword evidence="3" id="KW-1003">Cell membrane</keyword>
<keyword evidence="5 7" id="KW-1133">Transmembrane helix</keyword>
<evidence type="ECO:0000256" key="2">
    <source>
        <dbReference type="ARBA" id="ARBA00022448"/>
    </source>
</evidence>
<feature type="transmembrane region" description="Helical" evidence="7">
    <location>
        <begin position="290"/>
        <end position="309"/>
    </location>
</feature>
<evidence type="ECO:0000256" key="3">
    <source>
        <dbReference type="ARBA" id="ARBA00022475"/>
    </source>
</evidence>
<feature type="transmembrane region" description="Helical" evidence="7">
    <location>
        <begin position="6"/>
        <end position="24"/>
    </location>
</feature>
<dbReference type="KEGG" id="gqu:AWC35_03260"/>
<keyword evidence="4 7" id="KW-0812">Transmembrane</keyword>
<keyword evidence="6 7" id="KW-0472">Membrane</keyword>
<dbReference type="Proteomes" id="UP000217182">
    <property type="component" value="Chromosome"/>
</dbReference>
<dbReference type="GO" id="GO:0016020">
    <property type="term" value="C:membrane"/>
    <property type="evidence" value="ECO:0007669"/>
    <property type="project" value="UniProtKB-SubCell"/>
</dbReference>
<feature type="transmembrane region" description="Helical" evidence="7">
    <location>
        <begin position="233"/>
        <end position="252"/>
    </location>
</feature>
<dbReference type="RefSeq" id="WP_095845037.1">
    <property type="nucleotide sequence ID" value="NZ_CP014136.1"/>
</dbReference>
<keyword evidence="2" id="KW-0813">Transport</keyword>
<dbReference type="GO" id="GO:0055085">
    <property type="term" value="P:transmembrane transport"/>
    <property type="evidence" value="ECO:0007669"/>
    <property type="project" value="InterPro"/>
</dbReference>
<dbReference type="OrthoDB" id="109606at2"/>
<dbReference type="PANTHER" id="PTHR36838">
    <property type="entry name" value="AUXIN EFFLUX CARRIER FAMILY PROTEIN"/>
    <property type="match status" value="1"/>
</dbReference>
<evidence type="ECO:0000256" key="1">
    <source>
        <dbReference type="ARBA" id="ARBA00004141"/>
    </source>
</evidence>
<name>A0A250AX46_9GAMM</name>
<comment type="subcellular location">
    <subcellularLocation>
        <location evidence="1">Membrane</location>
        <topology evidence="1">Multi-pass membrane protein</topology>
    </subcellularLocation>
</comment>
<feature type="transmembrane region" description="Helical" evidence="7">
    <location>
        <begin position="127"/>
        <end position="153"/>
    </location>
</feature>
<feature type="transmembrane region" description="Helical" evidence="7">
    <location>
        <begin position="68"/>
        <end position="90"/>
    </location>
</feature>
<gene>
    <name evidence="8" type="ORF">AWC35_03260</name>
</gene>
<organism evidence="8 9">
    <name type="scientific">Gibbsiella quercinecans</name>
    <dbReference type="NCBI Taxonomy" id="929813"/>
    <lineage>
        <taxon>Bacteria</taxon>
        <taxon>Pseudomonadati</taxon>
        <taxon>Pseudomonadota</taxon>
        <taxon>Gammaproteobacteria</taxon>
        <taxon>Enterobacterales</taxon>
        <taxon>Yersiniaceae</taxon>
        <taxon>Gibbsiella</taxon>
    </lineage>
</organism>
<proteinExistence type="predicted"/>
<keyword evidence="9" id="KW-1185">Reference proteome</keyword>
<dbReference type="Pfam" id="PF03547">
    <property type="entry name" value="Mem_trans"/>
    <property type="match status" value="1"/>
</dbReference>
<evidence type="ECO:0000313" key="9">
    <source>
        <dbReference type="Proteomes" id="UP000217182"/>
    </source>
</evidence>
<dbReference type="AlphaFoldDB" id="A0A250AX46"/>
<reference evidence="8 9" key="1">
    <citation type="submission" date="2016-01" db="EMBL/GenBank/DDBJ databases">
        <authorList>
            <person name="Oliw E.H."/>
        </authorList>
    </citation>
    <scope>NUCLEOTIDE SEQUENCE [LARGE SCALE GENOMIC DNA]</scope>
    <source>
        <strain evidence="8 9">FRB97</strain>
    </source>
</reference>
<feature type="transmembrane region" description="Helical" evidence="7">
    <location>
        <begin position="174"/>
        <end position="195"/>
    </location>
</feature>
<feature type="transmembrane region" description="Helical" evidence="7">
    <location>
        <begin position="258"/>
        <end position="278"/>
    </location>
</feature>
<dbReference type="InterPro" id="IPR004776">
    <property type="entry name" value="Mem_transp_PIN-like"/>
</dbReference>
<dbReference type="EMBL" id="CP014136">
    <property type="protein sequence ID" value="ATA18441.1"/>
    <property type="molecule type" value="Genomic_DNA"/>
</dbReference>
<evidence type="ECO:0000256" key="7">
    <source>
        <dbReference type="SAM" id="Phobius"/>
    </source>
</evidence>
<dbReference type="PANTHER" id="PTHR36838:SF1">
    <property type="entry name" value="SLR1864 PROTEIN"/>
    <property type="match status" value="1"/>
</dbReference>